<keyword evidence="14" id="KW-0413">Isomerase</keyword>
<evidence type="ECO:0000256" key="17">
    <source>
        <dbReference type="SAM" id="MobiDB-lite"/>
    </source>
</evidence>
<dbReference type="InterPro" id="IPR027417">
    <property type="entry name" value="P-loop_NTPase"/>
</dbReference>
<dbReference type="PROSITE" id="PS51192">
    <property type="entry name" value="HELICASE_ATP_BIND_1"/>
    <property type="match status" value="1"/>
</dbReference>
<keyword evidence="4" id="KW-0479">Metal-binding</keyword>
<evidence type="ECO:0000256" key="5">
    <source>
        <dbReference type="ARBA" id="ARBA00022741"/>
    </source>
</evidence>
<dbReference type="InterPro" id="IPR006293">
    <property type="entry name" value="DNA_helicase_ATP-dep_RecQ_bac"/>
</dbReference>
<dbReference type="InterPro" id="IPR002121">
    <property type="entry name" value="HRDC_dom"/>
</dbReference>
<dbReference type="GO" id="GO:0016787">
    <property type="term" value="F:hydrolase activity"/>
    <property type="evidence" value="ECO:0007669"/>
    <property type="project" value="UniProtKB-KW"/>
</dbReference>
<dbReference type="PANTHER" id="PTHR13710">
    <property type="entry name" value="DNA HELICASE RECQ FAMILY MEMBER"/>
    <property type="match status" value="1"/>
</dbReference>
<dbReference type="Gene3D" id="1.10.10.1390">
    <property type="entry name" value="ATP-dependent DNA helicase RecQ"/>
    <property type="match status" value="1"/>
</dbReference>
<gene>
    <name evidence="21" type="primary">recQ</name>
    <name evidence="21" type="ORF">ISF26_05495</name>
</gene>
<keyword evidence="12" id="KW-0233">DNA recombination</keyword>
<feature type="region of interest" description="Disordered" evidence="17">
    <location>
        <begin position="623"/>
        <end position="649"/>
    </location>
</feature>
<evidence type="ECO:0000256" key="4">
    <source>
        <dbReference type="ARBA" id="ARBA00022723"/>
    </source>
</evidence>
<dbReference type="Gene3D" id="1.10.10.10">
    <property type="entry name" value="Winged helix-like DNA-binding domain superfamily/Winged helix DNA-binding domain"/>
    <property type="match status" value="1"/>
</dbReference>
<dbReference type="Pfam" id="PF00270">
    <property type="entry name" value="DEAD"/>
    <property type="match status" value="1"/>
</dbReference>
<evidence type="ECO:0000256" key="2">
    <source>
        <dbReference type="ARBA" id="ARBA00001947"/>
    </source>
</evidence>
<dbReference type="CDD" id="cd18794">
    <property type="entry name" value="SF2_C_RecQ"/>
    <property type="match status" value="1"/>
</dbReference>
<dbReference type="Pfam" id="PF00570">
    <property type="entry name" value="HRDC"/>
    <property type="match status" value="1"/>
</dbReference>
<dbReference type="GO" id="GO:0003678">
    <property type="term" value="F:DNA helicase activity"/>
    <property type="evidence" value="ECO:0007669"/>
    <property type="project" value="UniProtKB-EC"/>
</dbReference>
<keyword evidence="9" id="KW-0862">Zinc</keyword>
<evidence type="ECO:0000256" key="3">
    <source>
        <dbReference type="ARBA" id="ARBA00005446"/>
    </source>
</evidence>
<dbReference type="PROSITE" id="PS50967">
    <property type="entry name" value="HRDC"/>
    <property type="match status" value="1"/>
</dbReference>
<dbReference type="Gene3D" id="3.40.50.300">
    <property type="entry name" value="P-loop containing nucleotide triphosphate hydrolases"/>
    <property type="match status" value="2"/>
</dbReference>
<dbReference type="InterPro" id="IPR029491">
    <property type="entry name" value="Helicase_HTH"/>
</dbReference>
<evidence type="ECO:0000256" key="10">
    <source>
        <dbReference type="ARBA" id="ARBA00022840"/>
    </source>
</evidence>
<proteinExistence type="inferred from homology"/>
<dbReference type="InterPro" id="IPR044876">
    <property type="entry name" value="HRDC_dom_sf"/>
</dbReference>
<dbReference type="SUPFAM" id="SSF52540">
    <property type="entry name" value="P-loop containing nucleoside triphosphate hydrolases"/>
    <property type="match status" value="2"/>
</dbReference>
<dbReference type="Pfam" id="PF14493">
    <property type="entry name" value="HTH_40"/>
    <property type="match status" value="1"/>
</dbReference>
<evidence type="ECO:0000259" key="18">
    <source>
        <dbReference type="PROSITE" id="PS50967"/>
    </source>
</evidence>
<dbReference type="CDD" id="cd17920">
    <property type="entry name" value="DEXHc_RecQ"/>
    <property type="match status" value="1"/>
</dbReference>
<dbReference type="NCBIfam" id="TIGR01389">
    <property type="entry name" value="recQ"/>
    <property type="match status" value="1"/>
</dbReference>
<name>A0ABY3PQI8_9CYAN</name>
<dbReference type="InterPro" id="IPR018982">
    <property type="entry name" value="RQC_domain"/>
</dbReference>
<dbReference type="InterPro" id="IPR010997">
    <property type="entry name" value="HRDC-like_sf"/>
</dbReference>
<dbReference type="Pfam" id="PF09382">
    <property type="entry name" value="RQC"/>
    <property type="match status" value="1"/>
</dbReference>
<dbReference type="InterPro" id="IPR004589">
    <property type="entry name" value="DNA_helicase_ATP-dep_RecQ"/>
</dbReference>
<evidence type="ECO:0000256" key="8">
    <source>
        <dbReference type="ARBA" id="ARBA00022806"/>
    </source>
</evidence>
<feature type="domain" description="Helicase C-terminal" evidence="20">
    <location>
        <begin position="236"/>
        <end position="386"/>
    </location>
</feature>
<evidence type="ECO:0000256" key="12">
    <source>
        <dbReference type="ARBA" id="ARBA00023172"/>
    </source>
</evidence>
<evidence type="ECO:0000313" key="22">
    <source>
        <dbReference type="Proteomes" id="UP001054846"/>
    </source>
</evidence>
<dbReference type="PROSITE" id="PS51194">
    <property type="entry name" value="HELICASE_CTER"/>
    <property type="match status" value="1"/>
</dbReference>
<evidence type="ECO:0000256" key="9">
    <source>
        <dbReference type="ARBA" id="ARBA00022833"/>
    </source>
</evidence>
<dbReference type="Gene3D" id="1.10.150.80">
    <property type="entry name" value="HRDC domain"/>
    <property type="match status" value="1"/>
</dbReference>
<dbReference type="InterPro" id="IPR014001">
    <property type="entry name" value="Helicase_ATP-bd"/>
</dbReference>
<evidence type="ECO:0000313" key="21">
    <source>
        <dbReference type="EMBL" id="UFP95692.1"/>
    </source>
</evidence>
<keyword evidence="11" id="KW-0238">DNA-binding</keyword>
<evidence type="ECO:0000256" key="13">
    <source>
        <dbReference type="ARBA" id="ARBA00023204"/>
    </source>
</evidence>
<dbReference type="PANTHER" id="PTHR13710:SF105">
    <property type="entry name" value="ATP-DEPENDENT DNA HELICASE Q1"/>
    <property type="match status" value="1"/>
</dbReference>
<dbReference type="EMBL" id="CP063845">
    <property type="protein sequence ID" value="UFP95692.1"/>
    <property type="molecule type" value="Genomic_DNA"/>
</dbReference>
<dbReference type="SMART" id="SM00490">
    <property type="entry name" value="HELICc"/>
    <property type="match status" value="1"/>
</dbReference>
<dbReference type="SMART" id="SM00956">
    <property type="entry name" value="RQC"/>
    <property type="match status" value="1"/>
</dbReference>
<keyword evidence="5" id="KW-0547">Nucleotide-binding</keyword>
<dbReference type="InterPro" id="IPR032284">
    <property type="entry name" value="RecQ_Zn-bd"/>
</dbReference>
<dbReference type="InterPro" id="IPR011545">
    <property type="entry name" value="DEAD/DEAH_box_helicase_dom"/>
</dbReference>
<comment type="catalytic activity">
    <reaction evidence="15">
        <text>Couples ATP hydrolysis with the unwinding of duplex DNA by translocating in the 3'-5' direction.</text>
        <dbReference type="EC" id="5.6.2.4"/>
    </reaction>
</comment>
<evidence type="ECO:0000256" key="11">
    <source>
        <dbReference type="ARBA" id="ARBA00023125"/>
    </source>
</evidence>
<dbReference type="Pfam" id="PF00271">
    <property type="entry name" value="Helicase_C"/>
    <property type="match status" value="1"/>
</dbReference>
<evidence type="ECO:0000256" key="15">
    <source>
        <dbReference type="ARBA" id="ARBA00034617"/>
    </source>
</evidence>
<dbReference type="Proteomes" id="UP001054846">
    <property type="component" value="Chromosome"/>
</dbReference>
<comment type="cofactor">
    <cofactor evidence="2">
        <name>Zn(2+)</name>
        <dbReference type="ChEBI" id="CHEBI:29105"/>
    </cofactor>
</comment>
<dbReference type="SMART" id="SM00487">
    <property type="entry name" value="DEXDc"/>
    <property type="match status" value="1"/>
</dbReference>
<keyword evidence="6" id="KW-0227">DNA damage</keyword>
<keyword evidence="13" id="KW-0234">DNA repair</keyword>
<dbReference type="NCBIfam" id="TIGR00614">
    <property type="entry name" value="recQ_fam"/>
    <property type="match status" value="1"/>
</dbReference>
<comment type="similarity">
    <text evidence="3">Belongs to the helicase family. RecQ subfamily.</text>
</comment>
<evidence type="ECO:0000256" key="1">
    <source>
        <dbReference type="ARBA" id="ARBA00001946"/>
    </source>
</evidence>
<evidence type="ECO:0000259" key="20">
    <source>
        <dbReference type="PROSITE" id="PS51194"/>
    </source>
</evidence>
<feature type="domain" description="Helicase ATP-binding" evidence="19">
    <location>
        <begin position="39"/>
        <end position="211"/>
    </location>
</feature>
<dbReference type="EC" id="5.6.2.4" evidence="16"/>
<feature type="domain" description="HRDC" evidence="18">
    <location>
        <begin position="540"/>
        <end position="620"/>
    </location>
</feature>
<dbReference type="InterPro" id="IPR001650">
    <property type="entry name" value="Helicase_C-like"/>
</dbReference>
<protein>
    <recommendedName>
        <fullName evidence="16">DNA helicase RecQ</fullName>
        <ecNumber evidence="16">5.6.2.4</ecNumber>
    </recommendedName>
</protein>
<dbReference type="SUPFAM" id="SSF47819">
    <property type="entry name" value="HRDC-like"/>
    <property type="match status" value="1"/>
</dbReference>
<evidence type="ECO:0000256" key="14">
    <source>
        <dbReference type="ARBA" id="ARBA00023235"/>
    </source>
</evidence>
<keyword evidence="8 21" id="KW-0347">Helicase</keyword>
<organism evidence="21 22">
    <name type="scientific">Gloeobacter morelensis MG652769</name>
    <dbReference type="NCBI Taxonomy" id="2781736"/>
    <lineage>
        <taxon>Bacteria</taxon>
        <taxon>Bacillati</taxon>
        <taxon>Cyanobacteriota</taxon>
        <taxon>Cyanophyceae</taxon>
        <taxon>Gloeobacterales</taxon>
        <taxon>Gloeobacteraceae</taxon>
        <taxon>Gloeobacter</taxon>
        <taxon>Gloeobacter morelensis</taxon>
    </lineage>
</organism>
<dbReference type="Pfam" id="PF16124">
    <property type="entry name" value="RecQ_Zn_bind"/>
    <property type="match status" value="1"/>
</dbReference>
<accession>A0ABY3PQI8</accession>
<keyword evidence="7 21" id="KW-0378">Hydrolase</keyword>
<evidence type="ECO:0000256" key="7">
    <source>
        <dbReference type="ARBA" id="ARBA00022801"/>
    </source>
</evidence>
<evidence type="ECO:0000259" key="19">
    <source>
        <dbReference type="PROSITE" id="PS51192"/>
    </source>
</evidence>
<comment type="cofactor">
    <cofactor evidence="1">
        <name>Mg(2+)</name>
        <dbReference type="ChEBI" id="CHEBI:18420"/>
    </cofactor>
</comment>
<dbReference type="SMART" id="SM00341">
    <property type="entry name" value="HRDC"/>
    <property type="match status" value="1"/>
</dbReference>
<keyword evidence="10" id="KW-0067">ATP-binding</keyword>
<evidence type="ECO:0000256" key="6">
    <source>
        <dbReference type="ARBA" id="ARBA00022763"/>
    </source>
</evidence>
<evidence type="ECO:0000256" key="16">
    <source>
        <dbReference type="NCBIfam" id="TIGR01389"/>
    </source>
</evidence>
<sequence>MPDFGAGDAERTVDDQKLDEALKRHFGHEHFRSGQRRIVEQAIAGRDQLILMPTGGGKSLTYQLPALLLPGLTVVVSPLIALMHDQVDRLRENGIAATFLNSTLAAGERTRREQAIAQGRMKLLYLSPERLLSAECLGFLEYVQRQVGLSLLAVDEAHCVSEWGHDFRPEYRQLAAVRERFAALPTLALTATATERVRRDILVQLKLRDPHIHIASFDRPNLHYAVLAKDQGAYTELLDRLRRLDGASAIVYCQSRRAVENLAERLVADGLNALPYHAGMGAEERTRHQTRFLRDDAPVLVATVAFGMGIAKPDVRAVFHYELPRNLEGYYQESGRAGRDGQPADCVLFFSPGDRAKVEYLIAQKSDPQEQRLARSQLAQMLAYAESTVCRRRILLGYFGEALAEADCSSCDNCRSPVATQERTVDAQKLLSCVARCQERFGLRHIAQVLRGANTQKIRAQGHDRLSTYGIGADRSEAEWLHLGRTLLHQGLLSETTDGYPVLKLNALSWEVLRGQRTVIAARLPARPTAPQPTDEAATDDTATALFEHLRRLRKRLADEQNVPPYVVFADAALKAMAQRRPQTMTQFLAIPGVGSRKAEAYFTPFTAEIRTYCEVHALLPPSEQAETSPPAPAHRERRPPRGTPTASTHALTLQLWQQGLSIEQIAEQRSLRTETIEGHLAELVEAGENIDIEGLVEPKRRCTIEAALLKLGTATLKPVKEHLGEEYSYSEIRLVRARLLCAQGDF</sequence>
<keyword evidence="22" id="KW-1185">Reference proteome</keyword>
<reference evidence="21 22" key="1">
    <citation type="journal article" date="2021" name="Genome Biol. Evol.">
        <title>Complete Genome Sequencing of a Novel Gloeobacter Species from a Waterfall Cave in Mexico.</title>
        <authorList>
            <person name="Saw J.H."/>
            <person name="Cardona T."/>
            <person name="Montejano G."/>
        </authorList>
    </citation>
    <scope>NUCLEOTIDE SEQUENCE [LARGE SCALE GENOMIC DNA]</scope>
    <source>
        <strain evidence="21">MG652769</strain>
    </source>
</reference>
<dbReference type="InterPro" id="IPR036388">
    <property type="entry name" value="WH-like_DNA-bd_sf"/>
</dbReference>